<organism evidence="1 2">
    <name type="scientific">Coemansia aciculifera</name>
    <dbReference type="NCBI Taxonomy" id="417176"/>
    <lineage>
        <taxon>Eukaryota</taxon>
        <taxon>Fungi</taxon>
        <taxon>Fungi incertae sedis</taxon>
        <taxon>Zoopagomycota</taxon>
        <taxon>Kickxellomycotina</taxon>
        <taxon>Kickxellomycetes</taxon>
        <taxon>Kickxellales</taxon>
        <taxon>Kickxellaceae</taxon>
        <taxon>Coemansia</taxon>
    </lineage>
</organism>
<sequence length="146" mass="16389">MFAAFDDCHSLRSIDTRMSTDSRAFLLSPTPLQPLDLHCTGSDVASSTLPPSTADIEEIFELQARITSPLMAQRVELTPAKRRHMQIAQVVSAVTRMGALRFANQDYHTSGERRASDMERFMDGIDRLSIDKLASEQRYTKKANVK</sequence>
<name>A0ACC1M507_9FUNG</name>
<reference evidence="1" key="1">
    <citation type="submission" date="2022-07" db="EMBL/GenBank/DDBJ databases">
        <title>Phylogenomic reconstructions and comparative analyses of Kickxellomycotina fungi.</title>
        <authorList>
            <person name="Reynolds N.K."/>
            <person name="Stajich J.E."/>
            <person name="Barry K."/>
            <person name="Grigoriev I.V."/>
            <person name="Crous P."/>
            <person name="Smith M.E."/>
        </authorList>
    </citation>
    <scope>NUCLEOTIDE SEQUENCE</scope>
    <source>
        <strain evidence="1">CBS 190363</strain>
    </source>
</reference>
<dbReference type="EMBL" id="JANBVB010000240">
    <property type="protein sequence ID" value="KAJ2895952.1"/>
    <property type="molecule type" value="Genomic_DNA"/>
</dbReference>
<keyword evidence="2" id="KW-1185">Reference proteome</keyword>
<evidence type="ECO:0000313" key="1">
    <source>
        <dbReference type="EMBL" id="KAJ2895952.1"/>
    </source>
</evidence>
<accession>A0ACC1M507</accession>
<evidence type="ECO:0000313" key="2">
    <source>
        <dbReference type="Proteomes" id="UP001139981"/>
    </source>
</evidence>
<comment type="caution">
    <text evidence="1">The sequence shown here is derived from an EMBL/GenBank/DDBJ whole genome shotgun (WGS) entry which is preliminary data.</text>
</comment>
<proteinExistence type="predicted"/>
<gene>
    <name evidence="1" type="ORF">IWW38_002164</name>
</gene>
<protein>
    <submittedName>
        <fullName evidence="1">Uncharacterized protein</fullName>
    </submittedName>
</protein>
<dbReference type="Proteomes" id="UP001139981">
    <property type="component" value="Unassembled WGS sequence"/>
</dbReference>